<name>A0A432YS80_9GAMM</name>
<dbReference type="InterPro" id="IPR050721">
    <property type="entry name" value="Trk_Ktr_HKT_K-transport"/>
</dbReference>
<dbReference type="Gene3D" id="3.30.70.1450">
    <property type="entry name" value="Regulator of K+ conductance, C-terminal domain"/>
    <property type="match status" value="1"/>
</dbReference>
<dbReference type="SUPFAM" id="SSF51735">
    <property type="entry name" value="NAD(P)-binding Rossmann-fold domains"/>
    <property type="match status" value="1"/>
</dbReference>
<dbReference type="InterPro" id="IPR036721">
    <property type="entry name" value="RCK_C_sf"/>
</dbReference>
<sequence length="220" mass="24228">MAEFGVIGLGRFGARTSMELLDLGHHVIGVDSDEKAVEAMAEVLTHSAIADVTDEKALQELDLANCEVVLVAIGEDLQASLLCVLHLKSIGVKEIWAKATSKSHHQILSKLGVSRIIHPEEEMGIRVAQSLNYPMVNEYMSLGHNWFCVEISIGEYLKGKKLRDVSSEDSEFFHMLLLKKRDEVTTNPSMDMELEGNETLVMAGSLKALKSIAPKLKEPS</sequence>
<accession>A0A432YS80</accession>
<evidence type="ECO:0000313" key="3">
    <source>
        <dbReference type="Proteomes" id="UP000288361"/>
    </source>
</evidence>
<dbReference type="AlphaFoldDB" id="A0A432YS80"/>
<reference evidence="2 3" key="1">
    <citation type="journal article" date="2011" name="Front. Microbiol.">
        <title>Genomic signatures of strain selection and enhancement in Bacillus atrophaeus var. globigii, a historical biowarfare simulant.</title>
        <authorList>
            <person name="Gibbons H.S."/>
            <person name="Broomall S.M."/>
            <person name="McNew L.A."/>
            <person name="Daligault H."/>
            <person name="Chapman C."/>
            <person name="Bruce D."/>
            <person name="Karavis M."/>
            <person name="Krepps M."/>
            <person name="McGregor P.A."/>
            <person name="Hong C."/>
            <person name="Park K.H."/>
            <person name="Akmal A."/>
            <person name="Feldman A."/>
            <person name="Lin J.S."/>
            <person name="Chang W.E."/>
            <person name="Higgs B.W."/>
            <person name="Demirev P."/>
            <person name="Lindquist J."/>
            <person name="Liem A."/>
            <person name="Fochler E."/>
            <person name="Read T.D."/>
            <person name="Tapia R."/>
            <person name="Johnson S."/>
            <person name="Bishop-Lilly K.A."/>
            <person name="Detter C."/>
            <person name="Han C."/>
            <person name="Sozhamannan S."/>
            <person name="Rosenzweig C.N."/>
            <person name="Skowronski E.W."/>
        </authorList>
    </citation>
    <scope>NUCLEOTIDE SEQUENCE [LARGE SCALE GENOMIC DNA]</scope>
    <source>
        <strain evidence="2 3">TPS4-2</strain>
    </source>
</reference>
<protein>
    <submittedName>
        <fullName evidence="2">TrkA family potassium uptake protein</fullName>
    </submittedName>
</protein>
<evidence type="ECO:0000259" key="1">
    <source>
        <dbReference type="PROSITE" id="PS51201"/>
    </source>
</evidence>
<feature type="domain" description="RCK N-terminal" evidence="1">
    <location>
        <begin position="1"/>
        <end position="117"/>
    </location>
</feature>
<dbReference type="InterPro" id="IPR003148">
    <property type="entry name" value="RCK_N"/>
</dbReference>
<dbReference type="PANTHER" id="PTHR43833:SF7">
    <property type="entry name" value="KTR SYSTEM POTASSIUM UPTAKE PROTEIN C"/>
    <property type="match status" value="1"/>
</dbReference>
<dbReference type="InterPro" id="IPR036291">
    <property type="entry name" value="NAD(P)-bd_dom_sf"/>
</dbReference>
<dbReference type="EMBL" id="PIQA01000004">
    <property type="protein sequence ID" value="RUO64523.1"/>
    <property type="molecule type" value="Genomic_DNA"/>
</dbReference>
<dbReference type="PANTHER" id="PTHR43833">
    <property type="entry name" value="POTASSIUM CHANNEL PROTEIN 2-RELATED-RELATED"/>
    <property type="match status" value="1"/>
</dbReference>
<dbReference type="RefSeq" id="WP_058576582.1">
    <property type="nucleotide sequence ID" value="NZ_JBHUMT010000001.1"/>
</dbReference>
<dbReference type="GO" id="GO:0006813">
    <property type="term" value="P:potassium ion transport"/>
    <property type="evidence" value="ECO:0007669"/>
    <property type="project" value="InterPro"/>
</dbReference>
<proteinExistence type="predicted"/>
<dbReference type="SUPFAM" id="SSF116726">
    <property type="entry name" value="TrkA C-terminal domain-like"/>
    <property type="match status" value="1"/>
</dbReference>
<dbReference type="PROSITE" id="PS51201">
    <property type="entry name" value="RCK_N"/>
    <property type="match status" value="1"/>
</dbReference>
<dbReference type="Pfam" id="PF02254">
    <property type="entry name" value="TrkA_N"/>
    <property type="match status" value="1"/>
</dbReference>
<dbReference type="Gene3D" id="3.40.50.720">
    <property type="entry name" value="NAD(P)-binding Rossmann-like Domain"/>
    <property type="match status" value="1"/>
</dbReference>
<organism evidence="2 3">
    <name type="scientific">Idiomarina piscisalsi</name>
    <dbReference type="NCBI Taxonomy" id="1096243"/>
    <lineage>
        <taxon>Bacteria</taxon>
        <taxon>Pseudomonadati</taxon>
        <taxon>Pseudomonadota</taxon>
        <taxon>Gammaproteobacteria</taxon>
        <taxon>Alteromonadales</taxon>
        <taxon>Idiomarinaceae</taxon>
        <taxon>Idiomarina</taxon>
    </lineage>
</organism>
<gene>
    <name evidence="2" type="ORF">CWI73_07475</name>
</gene>
<dbReference type="Proteomes" id="UP000288361">
    <property type="component" value="Unassembled WGS sequence"/>
</dbReference>
<comment type="caution">
    <text evidence="2">The sequence shown here is derived from an EMBL/GenBank/DDBJ whole genome shotgun (WGS) entry which is preliminary data.</text>
</comment>
<evidence type="ECO:0000313" key="2">
    <source>
        <dbReference type="EMBL" id="RUO64523.1"/>
    </source>
</evidence>